<accession>A0ACC1BQJ0</accession>
<proteinExistence type="predicted"/>
<protein>
    <submittedName>
        <fullName evidence="1">Uncharacterized protein</fullName>
    </submittedName>
</protein>
<keyword evidence="2" id="KW-1185">Reference proteome</keyword>
<comment type="caution">
    <text evidence="1">The sequence shown here is derived from an EMBL/GenBank/DDBJ whole genome shotgun (WGS) entry which is preliminary data.</text>
</comment>
<gene>
    <name evidence="1" type="ORF">Patl1_03702</name>
</gene>
<evidence type="ECO:0000313" key="2">
    <source>
        <dbReference type="Proteomes" id="UP001164250"/>
    </source>
</evidence>
<reference evidence="2" key="1">
    <citation type="journal article" date="2023" name="G3 (Bethesda)">
        <title>Genome assembly and association tests identify interacting loci associated with vigor, precocity, and sex in interspecific pistachio rootstocks.</title>
        <authorList>
            <person name="Palmer W."/>
            <person name="Jacygrad E."/>
            <person name="Sagayaradj S."/>
            <person name="Cavanaugh K."/>
            <person name="Han R."/>
            <person name="Bertier L."/>
            <person name="Beede B."/>
            <person name="Kafkas S."/>
            <person name="Golino D."/>
            <person name="Preece J."/>
            <person name="Michelmore R."/>
        </authorList>
    </citation>
    <scope>NUCLEOTIDE SEQUENCE [LARGE SCALE GENOMIC DNA]</scope>
</reference>
<dbReference type="EMBL" id="CM047899">
    <property type="protein sequence ID" value="KAJ0101315.1"/>
    <property type="molecule type" value="Genomic_DNA"/>
</dbReference>
<evidence type="ECO:0000313" key="1">
    <source>
        <dbReference type="EMBL" id="KAJ0101315.1"/>
    </source>
</evidence>
<name>A0ACC1BQJ0_9ROSI</name>
<sequence length="112" mass="12302">MVASCYSRYELYQFYDENVTAALPQTPVLSSPPPVSVTRSKGKSGIPSSIIIAIVAPIVVAVVLFIAGYCFLIRRARKKNSPPLEDNGLETLEGWDTIAIVGFNLDRFLPEK</sequence>
<organism evidence="1 2">
    <name type="scientific">Pistacia atlantica</name>
    <dbReference type="NCBI Taxonomy" id="434234"/>
    <lineage>
        <taxon>Eukaryota</taxon>
        <taxon>Viridiplantae</taxon>
        <taxon>Streptophyta</taxon>
        <taxon>Embryophyta</taxon>
        <taxon>Tracheophyta</taxon>
        <taxon>Spermatophyta</taxon>
        <taxon>Magnoliopsida</taxon>
        <taxon>eudicotyledons</taxon>
        <taxon>Gunneridae</taxon>
        <taxon>Pentapetalae</taxon>
        <taxon>rosids</taxon>
        <taxon>malvids</taxon>
        <taxon>Sapindales</taxon>
        <taxon>Anacardiaceae</taxon>
        <taxon>Pistacia</taxon>
    </lineage>
</organism>
<dbReference type="Proteomes" id="UP001164250">
    <property type="component" value="Chromosome 3"/>
</dbReference>